<dbReference type="PROSITE" id="PS50088">
    <property type="entry name" value="ANK_REPEAT"/>
    <property type="match status" value="4"/>
</dbReference>
<dbReference type="InterPro" id="IPR001810">
    <property type="entry name" value="F-box_dom"/>
</dbReference>
<evidence type="ECO:0000313" key="5">
    <source>
        <dbReference type="EMBL" id="KAK7024841.1"/>
    </source>
</evidence>
<dbReference type="EMBL" id="JAWWNJ010000034">
    <property type="protein sequence ID" value="KAK7024841.1"/>
    <property type="molecule type" value="Genomic_DNA"/>
</dbReference>
<comment type="caution">
    <text evidence="5">The sequence shown here is derived from an EMBL/GenBank/DDBJ whole genome shotgun (WGS) entry which is preliminary data.</text>
</comment>
<evidence type="ECO:0000256" key="2">
    <source>
        <dbReference type="ARBA" id="ARBA00023043"/>
    </source>
</evidence>
<dbReference type="Pfam" id="PF12796">
    <property type="entry name" value="Ank_2"/>
    <property type="match status" value="1"/>
</dbReference>
<dbReference type="AlphaFoldDB" id="A0AAW0BEV2"/>
<feature type="repeat" description="ANK" evidence="3">
    <location>
        <begin position="192"/>
        <end position="224"/>
    </location>
</feature>
<feature type="repeat" description="ANK" evidence="3">
    <location>
        <begin position="160"/>
        <end position="192"/>
    </location>
</feature>
<keyword evidence="6" id="KW-1185">Reference proteome</keyword>
<dbReference type="InterPro" id="IPR002110">
    <property type="entry name" value="Ankyrin_rpt"/>
</dbReference>
<dbReference type="PROSITE" id="PS50297">
    <property type="entry name" value="ANK_REP_REGION"/>
    <property type="match status" value="4"/>
</dbReference>
<evidence type="ECO:0000259" key="4">
    <source>
        <dbReference type="PROSITE" id="PS50181"/>
    </source>
</evidence>
<dbReference type="SUPFAM" id="SSF48403">
    <property type="entry name" value="Ankyrin repeat"/>
    <property type="match status" value="1"/>
</dbReference>
<dbReference type="SMART" id="SM00248">
    <property type="entry name" value="ANK"/>
    <property type="match status" value="4"/>
</dbReference>
<keyword evidence="1" id="KW-0677">Repeat</keyword>
<dbReference type="Gene3D" id="1.25.40.20">
    <property type="entry name" value="Ankyrin repeat-containing domain"/>
    <property type="match status" value="1"/>
</dbReference>
<feature type="domain" description="F-box" evidence="4">
    <location>
        <begin position="3"/>
        <end position="49"/>
    </location>
</feature>
<evidence type="ECO:0000256" key="1">
    <source>
        <dbReference type="ARBA" id="ARBA00022737"/>
    </source>
</evidence>
<keyword evidence="2 3" id="KW-0040">ANK repeat</keyword>
<evidence type="ECO:0000313" key="6">
    <source>
        <dbReference type="Proteomes" id="UP001362999"/>
    </source>
</evidence>
<reference evidence="5 6" key="1">
    <citation type="journal article" date="2024" name="J Genomics">
        <title>Draft genome sequencing and assembly of Favolaschia claudopus CIRM-BRFM 2984 isolated from oak limbs.</title>
        <authorList>
            <person name="Navarro D."/>
            <person name="Drula E."/>
            <person name="Chaduli D."/>
            <person name="Cazenave R."/>
            <person name="Ahrendt S."/>
            <person name="Wang J."/>
            <person name="Lipzen A."/>
            <person name="Daum C."/>
            <person name="Barry K."/>
            <person name="Grigoriev I.V."/>
            <person name="Favel A."/>
            <person name="Rosso M.N."/>
            <person name="Martin F."/>
        </authorList>
    </citation>
    <scope>NUCLEOTIDE SEQUENCE [LARGE SCALE GENOMIC DNA]</scope>
    <source>
        <strain evidence="5 6">CIRM-BRFM 2984</strain>
    </source>
</reference>
<feature type="repeat" description="ANK" evidence="3">
    <location>
        <begin position="124"/>
        <end position="156"/>
    </location>
</feature>
<dbReference type="SUPFAM" id="SSF81383">
    <property type="entry name" value="F-box domain"/>
    <property type="match status" value="1"/>
</dbReference>
<dbReference type="PANTHER" id="PTHR24126">
    <property type="entry name" value="ANKYRIN REPEAT, PH AND SEC7 DOMAIN CONTAINING PROTEIN SECG-RELATED"/>
    <property type="match status" value="1"/>
</dbReference>
<proteinExistence type="predicted"/>
<organism evidence="5 6">
    <name type="scientific">Favolaschia claudopus</name>
    <dbReference type="NCBI Taxonomy" id="2862362"/>
    <lineage>
        <taxon>Eukaryota</taxon>
        <taxon>Fungi</taxon>
        <taxon>Dikarya</taxon>
        <taxon>Basidiomycota</taxon>
        <taxon>Agaricomycotina</taxon>
        <taxon>Agaricomycetes</taxon>
        <taxon>Agaricomycetidae</taxon>
        <taxon>Agaricales</taxon>
        <taxon>Marasmiineae</taxon>
        <taxon>Mycenaceae</taxon>
        <taxon>Favolaschia</taxon>
    </lineage>
</organism>
<protein>
    <submittedName>
        <fullName evidence="5">ANK-REP-region domain-containing protein</fullName>
    </submittedName>
</protein>
<dbReference type="InterPro" id="IPR036770">
    <property type="entry name" value="Ankyrin_rpt-contain_sf"/>
</dbReference>
<name>A0AAW0BEV2_9AGAR</name>
<accession>A0AAW0BEV2</accession>
<dbReference type="PROSITE" id="PS50181">
    <property type="entry name" value="FBOX"/>
    <property type="match status" value="1"/>
</dbReference>
<dbReference type="InterPro" id="IPR036047">
    <property type="entry name" value="F-box-like_dom_sf"/>
</dbReference>
<dbReference type="PANTHER" id="PTHR24126:SF14">
    <property type="entry name" value="ANK_REP_REGION DOMAIN-CONTAINING PROTEIN"/>
    <property type="match status" value="1"/>
</dbReference>
<dbReference type="Pfam" id="PF00023">
    <property type="entry name" value="Ank"/>
    <property type="match status" value="1"/>
</dbReference>
<dbReference type="Proteomes" id="UP001362999">
    <property type="component" value="Unassembled WGS sequence"/>
</dbReference>
<feature type="repeat" description="ANK" evidence="3">
    <location>
        <begin position="90"/>
        <end position="116"/>
    </location>
</feature>
<gene>
    <name evidence="5" type="ORF">R3P38DRAFT_3532672</name>
</gene>
<evidence type="ECO:0000256" key="3">
    <source>
        <dbReference type="PROSITE-ProRule" id="PRU00023"/>
    </source>
</evidence>
<sequence>MSQTYVAELPAELILVISSLLSTSSLNALCQACRRLSQILQPELDYRITPEVGQELLLSASSSSNSTLVHKLLSPPHSIHPSATNPSQWNPKAPLHAAVQTRNIEIAQLLLDAGADPALTWGYDDYQPFHLAAQNKDLEMMKLLLKYRAPIDERFGDEGILQNALHYACSQGHMEMIRLLLERGAFIECTGHFGTPLGFAVHWRQLEAVKFLLERGANVTRTASLYIIHDGAPPKPHSVDLIYLAMGLRRPRAAREWTPKRLSMLKKWEGLPLDDGKRELMALLMAYGASKDVTMGTILQYLTPLAKSASLSEEEFLRVIDGMFKEAEDMISDVVVNRPWWKC</sequence>